<dbReference type="AlphaFoldDB" id="A0A4U3KYY3"/>
<dbReference type="RefSeq" id="WP_137263108.1">
    <property type="nucleotide sequence ID" value="NZ_SZQL01000015.1"/>
</dbReference>
<dbReference type="OrthoDB" id="610763at2"/>
<accession>A0A4U3KYY3</accession>
<feature type="chain" id="PRO_5020901332" evidence="1">
    <location>
        <begin position="24"/>
        <end position="719"/>
    </location>
</feature>
<keyword evidence="3" id="KW-1185">Reference proteome</keyword>
<dbReference type="Proteomes" id="UP000305848">
    <property type="component" value="Unassembled WGS sequence"/>
</dbReference>
<sequence>MWKSFSVCLLFLFSVLVSSVAFAEPDTLFKQAISVKYEMPESLQGITLKKTVTDYNDIVYVLAENGLYKVFDKQVAKDIRYTPLAKKIPVDIAVQEGAKHLYYLYEDEVLTNGYAGVPFSKLPKGKYSMLAVAANGNILLTGKDAADIFTGDKWIHLTKPNVDFLLVTINDGVFYALSKQAVYKLDGNNFKVLHKGNDLHSMSFKKDEIILATSQGYYGISNKNGDTSLTLQTKVPVENINCLSTVNNTIWAGTNEGAYMRQPEGSYHYYASKRWLNEDKVIGITSDSKGNVYLLTPTGLNKIEFISQTLAEKAKYFQDDIRQRHIRYGFISNITFTVPVDITTSQLTDTDNDGLWSSFYLGSQAFCYAVTKDTLAKRYAWEAFEAFERLISINPLKGFPARTFERIGFKHSDPERWHESPNGQWEWKGTTSSDEFVAYIWVAAVMNEMTAETAAEKKRVANFMDKILTHIIDNNYYFIDADGKPTMWGKWNPEYINSFPSTVGDRKLGSTTIIAGLQLGYALTGKELYKKEALRLMNDHGYLKNILVPCENLKPTKVVLSEGVVVGEDWNHSDDEMAFLTYWVLYNYAFNDQLKKQYADVIRDHWQIEKPERNALWNLISLGTSGAFDKESTLWHLRGFPMDLIRWNIKNSHRKDIVLLPPNFREQRTKELLPPDEVPMHRHNTNAFILDGGDGGKEELAGDEYLLPYWMARYLKVLE</sequence>
<comment type="caution">
    <text evidence="2">The sequence shown here is derived from an EMBL/GenBank/DDBJ whole genome shotgun (WGS) entry which is preliminary data.</text>
</comment>
<reference evidence="2 3" key="1">
    <citation type="submission" date="2019-05" db="EMBL/GenBank/DDBJ databases">
        <title>Panacibacter sp. strain 17mud1-8 Genome sequencing and assembly.</title>
        <authorList>
            <person name="Chhetri G."/>
        </authorList>
    </citation>
    <scope>NUCLEOTIDE SEQUENCE [LARGE SCALE GENOMIC DNA]</scope>
    <source>
        <strain evidence="2 3">17mud1-8</strain>
    </source>
</reference>
<dbReference type="Gene3D" id="2.130.10.10">
    <property type="entry name" value="YVTN repeat-like/Quinoprotein amine dehydrogenase"/>
    <property type="match status" value="1"/>
</dbReference>
<protein>
    <submittedName>
        <fullName evidence="2">Uncharacterized protein</fullName>
    </submittedName>
</protein>
<feature type="signal peptide" evidence="1">
    <location>
        <begin position="1"/>
        <end position="23"/>
    </location>
</feature>
<keyword evidence="1" id="KW-0732">Signal</keyword>
<dbReference type="SUPFAM" id="SSF69304">
    <property type="entry name" value="Tricorn protease N-terminal domain"/>
    <property type="match status" value="1"/>
</dbReference>
<gene>
    <name evidence="2" type="ORF">FC093_17515</name>
</gene>
<evidence type="ECO:0000313" key="3">
    <source>
        <dbReference type="Proteomes" id="UP000305848"/>
    </source>
</evidence>
<proteinExistence type="predicted"/>
<dbReference type="InterPro" id="IPR015943">
    <property type="entry name" value="WD40/YVTN_repeat-like_dom_sf"/>
</dbReference>
<evidence type="ECO:0000313" key="2">
    <source>
        <dbReference type="EMBL" id="TKK66376.1"/>
    </source>
</evidence>
<name>A0A4U3KYY3_9BACT</name>
<evidence type="ECO:0000256" key="1">
    <source>
        <dbReference type="SAM" id="SignalP"/>
    </source>
</evidence>
<organism evidence="2 3">
    <name type="scientific">Ilyomonas limi</name>
    <dbReference type="NCBI Taxonomy" id="2575867"/>
    <lineage>
        <taxon>Bacteria</taxon>
        <taxon>Pseudomonadati</taxon>
        <taxon>Bacteroidota</taxon>
        <taxon>Chitinophagia</taxon>
        <taxon>Chitinophagales</taxon>
        <taxon>Chitinophagaceae</taxon>
        <taxon>Ilyomonas</taxon>
    </lineage>
</organism>
<dbReference type="EMBL" id="SZQL01000015">
    <property type="protein sequence ID" value="TKK66376.1"/>
    <property type="molecule type" value="Genomic_DNA"/>
</dbReference>